<dbReference type="PANTHER" id="PTHR43685:SF2">
    <property type="entry name" value="GLYCOSYLTRANSFERASE 2-LIKE DOMAIN-CONTAINING PROTEIN"/>
    <property type="match status" value="1"/>
</dbReference>
<reference evidence="2 3" key="1">
    <citation type="journal article" date="2021" name="Microbiol. Spectr.">
        <title>A Single Bacterium Capable of Oxidation and Reduction of Iron at Circumneutral pH.</title>
        <authorList>
            <person name="Kato S."/>
            <person name="Ohkuma M."/>
        </authorList>
    </citation>
    <scope>NUCLEOTIDE SEQUENCE [LARGE SCALE GENOMIC DNA]</scope>
    <source>
        <strain evidence="2 3">MIZ03</strain>
    </source>
</reference>
<evidence type="ECO:0000313" key="3">
    <source>
        <dbReference type="Proteomes" id="UP000824366"/>
    </source>
</evidence>
<dbReference type="Pfam" id="PF00535">
    <property type="entry name" value="Glycos_transf_2"/>
    <property type="match status" value="1"/>
</dbReference>
<dbReference type="InterPro" id="IPR050834">
    <property type="entry name" value="Glycosyltransf_2"/>
</dbReference>
<dbReference type="SUPFAM" id="SSF53448">
    <property type="entry name" value="Nucleotide-diphospho-sugar transferases"/>
    <property type="match status" value="1"/>
</dbReference>
<dbReference type="Gene3D" id="3.90.550.10">
    <property type="entry name" value="Spore Coat Polysaccharide Biosynthesis Protein SpsA, Chain A"/>
    <property type="match status" value="1"/>
</dbReference>
<dbReference type="EMBL" id="AP024238">
    <property type="protein sequence ID" value="BCO29309.1"/>
    <property type="molecule type" value="Genomic_DNA"/>
</dbReference>
<protein>
    <recommendedName>
        <fullName evidence="1">Glycosyltransferase 2-like domain-containing protein</fullName>
    </recommendedName>
</protein>
<dbReference type="Proteomes" id="UP000824366">
    <property type="component" value="Chromosome"/>
</dbReference>
<name>A0ABN6DBB4_9BURK</name>
<organism evidence="2 3">
    <name type="scientific">Rhodoferax lithotrophicus</name>
    <dbReference type="NCBI Taxonomy" id="2798804"/>
    <lineage>
        <taxon>Bacteria</taxon>
        <taxon>Pseudomonadati</taxon>
        <taxon>Pseudomonadota</taxon>
        <taxon>Betaproteobacteria</taxon>
        <taxon>Burkholderiales</taxon>
        <taxon>Comamonadaceae</taxon>
        <taxon>Rhodoferax</taxon>
    </lineage>
</organism>
<dbReference type="InterPro" id="IPR001173">
    <property type="entry name" value="Glyco_trans_2-like"/>
</dbReference>
<proteinExistence type="predicted"/>
<gene>
    <name evidence="2" type="ORF">MIZ03_4224</name>
</gene>
<dbReference type="InterPro" id="IPR029044">
    <property type="entry name" value="Nucleotide-diphossugar_trans"/>
</dbReference>
<keyword evidence="3" id="KW-1185">Reference proteome</keyword>
<accession>A0ABN6DBB4</accession>
<dbReference type="PANTHER" id="PTHR43685">
    <property type="entry name" value="GLYCOSYLTRANSFERASE"/>
    <property type="match status" value="1"/>
</dbReference>
<evidence type="ECO:0000259" key="1">
    <source>
        <dbReference type="Pfam" id="PF00535"/>
    </source>
</evidence>
<evidence type="ECO:0000313" key="2">
    <source>
        <dbReference type="EMBL" id="BCO29309.1"/>
    </source>
</evidence>
<sequence length="253" mass="28543">MPFLAEAIDSIRAQEYKNFRHCIVDDGSSDGTADFLSQAANVDLTVIYTQPIGRGRALNLGVARSQSEFIAILDADDTAAPGWLAAMVGIMQSQPEVAVLSCSGMLSKEAMDSDKACKANAYQLSASMFLYRNPVHHSGTLIRKQALLEVGGYDETRDCLFDYELWVRLMKQGKQIWRVDNGYIFKRIHAGQHFERSNRLHYLLSSYRIRRNVCADLLGGKKAMIPALLFLYGLLPRWIRHWVYSRRNLGGSF</sequence>
<feature type="domain" description="Glycosyltransferase 2-like" evidence="1">
    <location>
        <begin position="2"/>
        <end position="100"/>
    </location>
</feature>